<name>A0A6M3IHJ6_9ZZZZ</name>
<dbReference type="EMBL" id="MT141249">
    <property type="protein sequence ID" value="QJA57000.1"/>
    <property type="molecule type" value="Genomic_DNA"/>
</dbReference>
<reference evidence="1" key="1">
    <citation type="submission" date="2020-03" db="EMBL/GenBank/DDBJ databases">
        <title>The deep terrestrial virosphere.</title>
        <authorList>
            <person name="Holmfeldt K."/>
            <person name="Nilsson E."/>
            <person name="Simone D."/>
            <person name="Lopez-Fernandez M."/>
            <person name="Wu X."/>
            <person name="de Brujin I."/>
            <person name="Lundin D."/>
            <person name="Andersson A."/>
            <person name="Bertilsson S."/>
            <person name="Dopson M."/>
        </authorList>
    </citation>
    <scope>NUCLEOTIDE SEQUENCE</scope>
    <source>
        <strain evidence="1">MM415B01744</strain>
    </source>
</reference>
<dbReference type="AlphaFoldDB" id="A0A6M3IHJ6"/>
<gene>
    <name evidence="1" type="ORF">MM415B01744_0005</name>
</gene>
<organism evidence="1">
    <name type="scientific">viral metagenome</name>
    <dbReference type="NCBI Taxonomy" id="1070528"/>
    <lineage>
        <taxon>unclassified sequences</taxon>
        <taxon>metagenomes</taxon>
        <taxon>organismal metagenomes</taxon>
    </lineage>
</organism>
<accession>A0A6M3IHJ6</accession>
<evidence type="ECO:0008006" key="2">
    <source>
        <dbReference type="Google" id="ProtNLM"/>
    </source>
</evidence>
<sequence length="145" mass="15747">MVSIGEGPAELVKRYLVTYLTTTYGSGTIHEDSAEHVGTFAAPQFTVQAEGEDYNAIGWATCHVRVFSVIQNLDSEDQHEDTNDLVSHLVDTVRTAVRTGTPSISTVGPPYYDVEVKSTKTLSRPENLRVDVVFDFKTGVAPGGV</sequence>
<proteinExistence type="predicted"/>
<evidence type="ECO:0000313" key="1">
    <source>
        <dbReference type="EMBL" id="QJA57000.1"/>
    </source>
</evidence>
<protein>
    <recommendedName>
        <fullName evidence="2">Tail protein</fullName>
    </recommendedName>
</protein>